<keyword evidence="3" id="KW-0067">ATP-binding</keyword>
<feature type="compositionally biased region" description="Acidic residues" evidence="5">
    <location>
        <begin position="4881"/>
        <end position="4898"/>
    </location>
</feature>
<evidence type="ECO:0000256" key="5">
    <source>
        <dbReference type="SAM" id="MobiDB-lite"/>
    </source>
</evidence>
<dbReference type="InterPro" id="IPR011704">
    <property type="entry name" value="ATPase_dyneun-rel_AAA"/>
</dbReference>
<dbReference type="SUPFAM" id="SSF56112">
    <property type="entry name" value="Protein kinase-like (PK-like)"/>
    <property type="match status" value="1"/>
</dbReference>
<dbReference type="InterPro" id="IPR036465">
    <property type="entry name" value="vWFA_dom_sf"/>
</dbReference>
<dbReference type="SUPFAM" id="SSF53300">
    <property type="entry name" value="vWA-like"/>
    <property type="match status" value="2"/>
</dbReference>
<reference evidence="7 8" key="1">
    <citation type="submission" date="2024-04" db="EMBL/GenBank/DDBJ databases">
        <title>Tritrichomonas musculus Genome.</title>
        <authorList>
            <person name="Alves-Ferreira E."/>
            <person name="Grigg M."/>
            <person name="Lorenzi H."/>
            <person name="Galac M."/>
        </authorList>
    </citation>
    <scope>NUCLEOTIDE SEQUENCE [LARGE SCALE GENOMIC DNA]</scope>
    <source>
        <strain evidence="7 8">EAF2021</strain>
    </source>
</reference>
<dbReference type="PANTHER" id="PTHR48103">
    <property type="entry name" value="MIDASIN-RELATED"/>
    <property type="match status" value="1"/>
</dbReference>
<dbReference type="Proteomes" id="UP001470230">
    <property type="component" value="Unassembled WGS sequence"/>
</dbReference>
<evidence type="ECO:0000256" key="4">
    <source>
        <dbReference type="SAM" id="Coils"/>
    </source>
</evidence>
<dbReference type="PROSITE" id="PS50011">
    <property type="entry name" value="PROTEIN_KINASE_DOM"/>
    <property type="match status" value="1"/>
</dbReference>
<keyword evidence="2" id="KW-0547">Nucleotide-binding</keyword>
<dbReference type="InterPro" id="IPR027417">
    <property type="entry name" value="P-loop_NTPase"/>
</dbReference>
<feature type="region of interest" description="Disordered" evidence="5">
    <location>
        <begin position="4880"/>
        <end position="4904"/>
    </location>
</feature>
<dbReference type="PANTHER" id="PTHR48103:SF2">
    <property type="entry name" value="MIDASIN"/>
    <property type="match status" value="1"/>
</dbReference>
<evidence type="ECO:0000313" key="7">
    <source>
        <dbReference type="EMBL" id="KAK8837541.1"/>
    </source>
</evidence>
<dbReference type="Gene3D" id="3.40.50.300">
    <property type="entry name" value="P-loop containing nucleotide triphosphate hydrolases"/>
    <property type="match status" value="6"/>
</dbReference>
<dbReference type="Pfam" id="PF07728">
    <property type="entry name" value="AAA_5"/>
    <property type="match status" value="4"/>
</dbReference>
<dbReference type="InterPro" id="IPR000719">
    <property type="entry name" value="Prot_kinase_dom"/>
</dbReference>
<dbReference type="SUPFAM" id="SSF52540">
    <property type="entry name" value="P-loop containing nucleoside triphosphate hydrolases"/>
    <property type="match status" value="6"/>
</dbReference>
<dbReference type="InterPro" id="IPR003593">
    <property type="entry name" value="AAA+_ATPase"/>
</dbReference>
<dbReference type="SMART" id="SM00382">
    <property type="entry name" value="AAA"/>
    <property type="match status" value="5"/>
</dbReference>
<dbReference type="InterPro" id="IPR001245">
    <property type="entry name" value="Ser-Thr/Tyr_kinase_cat_dom"/>
</dbReference>
<comment type="caution">
    <text evidence="7">The sequence shown here is derived from an EMBL/GenBank/DDBJ whole genome shotgun (WGS) entry which is preliminary data.</text>
</comment>
<gene>
    <name evidence="7" type="ORF">M9Y10_036541</name>
</gene>
<name>A0ABR2GV59_9EUKA</name>
<accession>A0ABR2GV59</accession>
<dbReference type="CDD" id="cd00009">
    <property type="entry name" value="AAA"/>
    <property type="match status" value="1"/>
</dbReference>
<protein>
    <recommendedName>
        <fullName evidence="6">Protein kinase domain-containing protein</fullName>
    </recommendedName>
</protein>
<keyword evidence="4" id="KW-0175">Coiled coil</keyword>
<evidence type="ECO:0000256" key="1">
    <source>
        <dbReference type="ARBA" id="ARBA00008171"/>
    </source>
</evidence>
<evidence type="ECO:0000256" key="2">
    <source>
        <dbReference type="ARBA" id="ARBA00022741"/>
    </source>
</evidence>
<evidence type="ECO:0000313" key="8">
    <source>
        <dbReference type="Proteomes" id="UP001470230"/>
    </source>
</evidence>
<evidence type="ECO:0000256" key="3">
    <source>
        <dbReference type="ARBA" id="ARBA00022840"/>
    </source>
</evidence>
<sequence length="6200" mass="712326">MEETFLALSLEDINCETKIGEGRNFVSYLSTMTTDSSKCVSKFIKDIDEDDKFIKYVELIKETNHPGIIPFIGFCKSNENSQHKNVIILKFAENYSLQHVFDSIDKGKNPDWWNIERQYLFIYGIAQTMNYLHSLRRVHKSLTPSNILIDENFEPQISDFCQSTFFPKFDFTNENLKKYNLIYYTDPYILNNDGRFHQKSDVFSFAIIALQILSGSVEIYEEYDSLDAFIEEIKNGFMPIFPDNIPYELNELLNSCLSLETKKRPLFPVICSKLEKIYESMEEISSEKFKEYKEKITGQTEKEELNPKIKKMKDDALAGDVEMVYLYAKARLEGNKCKKNLTEAIQFLRMAANKGHSVAKDQLSLLTHSSESNSNSIITTNIDDVNNNKEEEAKESVTNNTRFNMKFTSLTDDPYFDKPKWDIEKLLNDVDIQIENDEKFNFNKEEVKKQNFIFTEGAEDRLQKLYNYIKVGVPVLLEGPTGTSKTLSSEIVCKLLGRELIRFNLSSETKTQDLIGRYVGDENSWAGITQKDGPFYQAFKEGKVLLLDEINLASASVLQCIEESLDSGTLSIEIPGRPLVCVQMDPNFRVIATQNPNKGSYANKRQNLGLKFYSRFQVINFPAFTEEELLQIAEGLAYQFDYKELDVIKSLVSFHKEWSENPAIADDPQCFTIREIAATVKALSQKEEINDTIMTIYGARYQKNLKDQLKNVLNKYPSLTKGNKKFEFPNFPNCYQNESLCSAVKSTLFSLHNGRNVILTGKEGCGKTQVAMWIADYYNKEKVVDGGQKKSFFCVCTEEIKVSDLVGHQAPSGKSDGTSELIKWQDGFLTKAIMQGKCSVLESLDEAPSTVTERLNGLLDQKYDGQKKFFDIPENSANPRVEIKDSFRILATSNIDKITQMSPAFLNRFDIIVLENQIDDSITEKQFHNLITILMNKYCSDMVSKPKNTASNPYETNAYEYDIDDEDDINISGDDDDETLEENDNNVNPINTELDSYKYSPSIIPKIYKKIKNERSISNISKVCNAVIKLSSVLNDNNDENTEKEIVDFAFCLLQNNQQFGVPLEFEKKLKNMFRNDLNTYDDRFFYEDSPSLCNFLVKMMAYSIISQPVCVTGPTGVGKTSAARAFSRMRPRSSRNKNGFQMHSFHSGTKVSHFFGSTTLLDGKIVFHDGTLTTALKTGIVFIADEFNLSTQSVMKSLSLALDPTIGKNVFIPGTGEIINISPEFHFIACQNEIGTLGRNVIPDSIASRFVYIDYPTPDREDIEKICISISKENFDSTKKFKDEDEEFAKNIADYMLRIKESKFTYIQQWSLRDITKIFKRIYSQNDMKKVINIKPIHHVLFYTMSAVAKNDVENVIDEVSKMLKLSFNLEDDGVAKYIDCYKATPKIENIEGLGHFMMKGDSGISINSMKLDTIDKSLTSFWNARFNVYLSDDEEPILLMGNSGFKTFLAEQFLPKAQVITLNQETNVAQLLGSSGFMTNSEAKLFYIKYICRIIQEESEIVKLREAWEKGELTKEQVDEKVEDGINSDIPGSFHYALRHLADKLLNDDDDKKQNCVLSNTTLEFRPGLFLNAILQGKSLILKDLSNLPTIVLERFNELFSGKHSLTLSEDIHNTFTEAEEKELKNFNDSFRVFATCPANSPSRLSEAVLSRFTVISVPEYTTEEQEIVLKSYIQKNDLQFEFEDINRLNEFSIAYSMNLKMHITFPQMIKVVDITSRLNQETSKLIKNSLDMSINTLKTSQNDVLSMVQRINIGITLFRVLGGLIDSKKKKQILFNTIKDYFGLPELFNDQKEECQLVITSKNGISGVLSNASNLFIQCSSARECKTKVAFTKSFNDLLDLLHMGLTIHNPIILEGPPGQGKHTAINYIAEMLNINVIHIMISQSTKYEDLFGKIVITREKDGIHVNMVETQFVKTIKSADSLDKRSLIVLENINYASPALLSALVPVFNTNSNTSSILLPNGSTIDKGKFDIIGIFNTQQTSSSKDKLPSTIINSSIYHIVPRPNKKEILSIILTKFSLAGISNEEAEKFNSYYTQAKKVISTEGTSGLFTLNDIEKYILFRKLTMDIFHETTISQMIFAYRFSSDEMIQKMLKTLNLENMIFTPLFDYDTSQSNLFIRISNDDTNGLLIPLISTPKNIDVLVDLDSLTLPQKHCLIFLGCSLLSKRSCVVQGDTASGKSHLIRLFAKILGAKLNVFQMNSDSNISMLAGQSVLNNSISQKDQENFKKAFTDLKVDDSIRKYLSNPKNIDISNPKSWTPKELKKLLEFIQSIEIDIKCSKYCSEIENAVQLIKETMNPVNRFEHQESAFIHAIRKGEWVLIDGIESAPSVIAEKISTLCGEKPELNLYEYGPKFYFSKDNSKPENRIHDNFHLFITYNPNYMKESQMIDQTFLVKSVTFTLPSIDERIENSAQMLLGSFLNLSFPNDLSKELAARFASMHRFAKMASKKNPDDFAGDIQYNGRTLKFLSKSFMQQNFDSDSKTLSKSICFSTKSFYWNSYINDKNEKEFHSSCLEKFKEKPKKELITCLQAGDMGFRERNEQVLLTLRNIQNCVLDKATDSIYTLSTFLELCFLIRISDLSSVQEHILDTIRIMEFKSNESDDKNKPSIKYGTLYALSSLFDPIIKPASPIKKEHTFLSLKDQELKNNKSIVSELLKLDLLKELLKENLFSEDSSILLGNKFYLEIISKVSIIASNFKKELITDLFKQVQIDNDIINFIDIIFPYLKFKDTPNSMIAYWIPLSKHLISNGIHFSYTINDQIIEFNALSKIDFNVNLQLNNANNFSITTAQLLHNKKRIAKADEHPENQNKTFDLVFYWLILIYSKNLTDLDNEEFRKAMHSKAKLDCKNKKITNPSVNSILSLKDLYVKDDISLIGIIWNIIFTLSGDEISELSQIIHPIEADLLISAYRMYFYIDQDLIKDIILWSKWASYFENNAKILWNIQLKSSIKLKMAEIDAKIESLNDVILYLRKSPEKMNNYWSSNKYIEICETELTRLNEMKIQSDKDRKAIENQKKIEKLKNYLLNQKINEKFNRMRAELVIQLGGITEFTDEKYNFASKIVHQFIKDATSQWEDDNNSNIIWPQFNCQDFNPTYMSENIKLFESLIWYSRIKAILKDINKEKDIMKNLWKLNDFPEMEGPRHILLTNLIKNTKTDKSELSRKDKDQAMFTLNAHMILKLYNINHSFLTDPDKISRTINKYIDRDSNDEREIKWIYQKLSEFPSDLVLSIPKFERNDLVFLLVNKKSHKIYQSGPLLHGINANTFYQDLKGLMHARFDSFQHAAKSIGQIAYKSLIEPDGDAPDDYDKLKDSFTNCGDSSKSDILKKVSIVFEFAEYLEKWKDQTLRFDDISFLSDKWTNDIQLLNQFPSLLFWLCKYKQCSDQIIKRYHDYTIKDNEIPLWLLAIRILSSMNCISFDYNSNQTQTSTIIEKATSKLVKKYINDMKGKGLNYDWMSILLSNLPLDIANPTISIIRDFFINLALDNQTCSSLMIADKKNKCIEESVSKVVSIILNNKCQDLILENIENKNSIITFLAFPSKYVQDKIKDGVSSSIDLIMNNEFTIKLKDFLSQSDKLNEIISNLQNAINDDEEEMRNYYEEKSKQEYEQKKKRKIKDIKNYVEEYNKIIDILSVKKEQHSEEDEIHKNPKNVIDDVVITNEIVANKCNRLRTIMNTINIPSLFLKETATQIIFLEYYSWEDLNINIRDKDNKVKSITLKVSRYSKNYYYLLPGENYSQKDNIHLVCLIKAYSLKYHQIDPNFDYEQIQINRDYTSKIPKIFFGFYQNKSSFTFINDIKNLDKMLKSLDKNFFEILTNSINFRYDCFDYLRRIDDILFDLKRNIRAGFSDNNHAKKTEKILQENLSEYINYLQPLITNVKHLSENLYSIWRTIKDSEYTKLFKYQYDIQIPKLTCYSIKTFKFSHIENINSLASPIISISPENKIICSVKKLKCSIGPLFPSNICNPYSINIISFINDDVQYKIDNLSDQQFNKIITTKNKTSGNESIQIFVMPPASKKDPEILKINGDLIVKMKSCQAFSLPFEITLGILPLKVRIHCLNYKLADQENNMKLCCEKIISGSKIDFEVNNYYDQSYFVLAVELESLDENEADQPNLSINKSNQTFSIKMPDVADPIRCKFIIKVALSQSLVTTILCDFIILPFAFTFEVYSYMTKNFVSNCQLLFISNSNHPLIFKIMTLFPSEQTCKIDCLMPHSIFISSSSKEFTNKFNIKGDHIINANIRYNDFAADYYNYKYYVSLSIGNITKKIYFEFINLQFFTFRPFNLTDDFQNQKFINKFPCIEYDYNIQKWIKIKDAQKIKKNQNVPSFICSPFQYYTNIEKFTIITYSEDKNVKYVSSSNYGKVAYLQMTYTVFFDLLFKTNIESTKKLFEKPSKKKTLKYYYYSVIGYLNENNNCWFPAFNEFPDLTGINEIKYSNDAKTIEQAAKNIEKMYKSLDEKGKINHDKVDTYFHSKTEFPLKKMNFALMMLLLGQKAIYSNISDFINQFPSGIKKQFVDFQKKLNTFLNANTIPIEAISTIILNNLIIKFTQIFKAKFEEIKSHQFCLESPVSIQELNKAISTVKNEYYAYDKSLNKKRSNTTNYEFSEKEKAMAKIPIDPLPDKTKQYDCFIVSENELLKPCALDELSLGSFRFDDNDVEETVISNDIDSLVSLPPIEIPKEYTIESLNAFYSSCSQGATALPSYIRLRQIQSKNQDESEKYFLKLLDIYNDITKYSVKNHSILASHINSFIESFKNCVRRLRRAGIDFSRSHLPQSLNDNQSNFQDFIKCPDIDYPILRKNQWKIKNQRSNDFMKFVDPLYNKGKMGLTDVINTGSTDILLNYPNEEDKQQAEKSIEVVNHEIGNEEKQLIIAQVIGDNEDEENDNKDISDDEENPTISNKPTLKIVENSKMETVNPEDINGIFPEFTEKDSINRVLRRIKEMKKDAELEFLSSSECIIQNQNDLFRSSANSFPVENLVILSQNLIANLIAKASDSKCPFLNISCNLLIDCSSFICVQNKLYSFMILIAYSYALSALEIPFSIAIVADLRFRFVLKPFEEEISILVLQRILDCLFIQRFKTNIADTFRHSLEFMKCPDEKRTQRALFIFSDGVDENLVLSQSWKKKLLNDPNNSFAMIFVKSKLLENEKYSIFQSMWDSFCEDVETASSITKLIYINPDLNTPTIESIISTFCTVLSRQQNSSNLNFNNKLDQKPEFKHSYEDFSKDKFEIIKLGLNYNFDEGSSSIFRKINPRFTASGSRFPKLDVGHYRNKTEKVTNSSPSQPIKDEFDQFVHRIVYSKRNSYRPLLETIFKPNKASQTVLSSTGTDFDITALILNLINPVPDPLIYLEEKGGLIRNYGISIIIDSSRSCFNPLSSSHSYQTIKVLLAALASIDIPCVDVIIATDETPIVLASEIPSLRLFNDKSTFWPSLFNCLSEASFGCCSLEAAIHAAYDIRRMRSVDSTSYMFVLTDGLFQYDQKELIRNHIMTCIQSGITIFGIGIGIYPSGIVDLFPQVIFATNPNDLIKGIASCFGDETNESYENIIKQLAPEPASSVDVSRTFELLIHNENNPIFGDLKKYLSENAPPALDAFADWFNREQEQRNADNELVNPKGLNTEMYVKDFLEGQKILIVMLYDCTINKEENPIITPEYLFKTECAGEEACVKKAVEHFGIEIIVVRNYKDAINELTKQTIPNKCDYYATWVISGLPYDIKLPDGGNQHLVDQFIDCLIQFWEKGGAVVLFAESHPLTFQANKFLEKVTFPDGSKTQLRLSNNHLGTKILKGDPSGLLNIAGTFNKSPLEFQKCQRASLSHNLVEIYEGETISFAPNDKSQYKPFTPFMRDSENGISALFYPGDKDPRYRRGDIIVDCGYTKLFDKMTTNGTFRYVQNIAGWTAQCESRSVMRIKPKDFRPEAIKFTINENARCNLIKPPQVTLPKNNYIDITRYRRLFAIDYSGSVQGVLQYHDELRSLFNSMYKSTDTIMTWSSNAYVVSFSTMQDIYTNRRGTDGTAPSSILRELIRNPSIPREHLVLVTDGHINSGDINNCDQIIRSNNIAFKYVTTYVIGSGGDLSVGAPFSRSCGSETIEINGSSRRVIKGAKTEDLSALDSIDSIKSISTFNSNFEAISNAARVKLIGTKDDQLKYKFEQLFDRLKKSGQIDPETNRRIKMLIGLAAGDIQNVFNDRDITAIMNH</sequence>
<organism evidence="7 8">
    <name type="scientific">Tritrichomonas musculus</name>
    <dbReference type="NCBI Taxonomy" id="1915356"/>
    <lineage>
        <taxon>Eukaryota</taxon>
        <taxon>Metamonada</taxon>
        <taxon>Parabasalia</taxon>
        <taxon>Tritrichomonadida</taxon>
        <taxon>Tritrichomonadidae</taxon>
        <taxon>Tritrichomonas</taxon>
    </lineage>
</organism>
<feature type="coiled-coil region" evidence="4">
    <location>
        <begin position="3570"/>
        <end position="3645"/>
    </location>
</feature>
<dbReference type="EMBL" id="JAPFFF010000059">
    <property type="protein sequence ID" value="KAK8837541.1"/>
    <property type="molecule type" value="Genomic_DNA"/>
</dbReference>
<dbReference type="Gene3D" id="1.10.510.10">
    <property type="entry name" value="Transferase(Phosphotransferase) domain 1"/>
    <property type="match status" value="1"/>
</dbReference>
<feature type="domain" description="Protein kinase" evidence="6">
    <location>
        <begin position="13"/>
        <end position="281"/>
    </location>
</feature>
<dbReference type="InterPro" id="IPR011009">
    <property type="entry name" value="Kinase-like_dom_sf"/>
</dbReference>
<proteinExistence type="inferred from homology"/>
<keyword evidence="8" id="KW-1185">Reference proteome</keyword>
<evidence type="ECO:0000259" key="6">
    <source>
        <dbReference type="PROSITE" id="PS50011"/>
    </source>
</evidence>
<comment type="similarity">
    <text evidence="1">Belongs to the protein kinase superfamily. TKL Ser/Thr protein kinase family. ROCO subfamily.</text>
</comment>
<dbReference type="Pfam" id="PF07714">
    <property type="entry name" value="PK_Tyr_Ser-Thr"/>
    <property type="match status" value="1"/>
</dbReference>